<reference evidence="1 2" key="1">
    <citation type="submission" date="2014-04" db="EMBL/GenBank/DDBJ databases">
        <authorList>
            <consortium name="DOE Joint Genome Institute"/>
            <person name="Kuo A."/>
            <person name="Kohler A."/>
            <person name="Jargeat P."/>
            <person name="Nagy L.G."/>
            <person name="Floudas D."/>
            <person name="Copeland A."/>
            <person name="Barry K.W."/>
            <person name="Cichocki N."/>
            <person name="Veneault-Fourrey C."/>
            <person name="LaButti K."/>
            <person name="Lindquist E.A."/>
            <person name="Lipzen A."/>
            <person name="Lundell T."/>
            <person name="Morin E."/>
            <person name="Murat C."/>
            <person name="Sun H."/>
            <person name="Tunlid A."/>
            <person name="Henrissat B."/>
            <person name="Grigoriev I.V."/>
            <person name="Hibbett D.S."/>
            <person name="Martin F."/>
            <person name="Nordberg H.P."/>
            <person name="Cantor M.N."/>
            <person name="Hua S.X."/>
        </authorList>
    </citation>
    <scope>NUCLEOTIDE SEQUENCE [LARGE SCALE GENOMIC DNA]</scope>
    <source>
        <strain evidence="1 2">Ve08.2h10</strain>
    </source>
</reference>
<keyword evidence="2" id="KW-1185">Reference proteome</keyword>
<sequence length="51" mass="5973">MLNPHLIITTSSTCYVSPLKSFRSFCHLSMIIQSSSTILLMLRRRLRFSWV</sequence>
<dbReference type="HOGENOM" id="CLU_3107081_0_0_1"/>
<dbReference type="EMBL" id="KN830120">
    <property type="protein sequence ID" value="KIK73090.1"/>
    <property type="molecule type" value="Genomic_DNA"/>
</dbReference>
<gene>
    <name evidence="1" type="ORF">PAXRUDRAFT_796137</name>
</gene>
<name>A0A0D0D7U1_9AGAM</name>
<accession>A0A0D0D7U1</accession>
<dbReference type="Proteomes" id="UP000054538">
    <property type="component" value="Unassembled WGS sequence"/>
</dbReference>
<dbReference type="InParanoid" id="A0A0D0D7U1"/>
<reference evidence="2" key="2">
    <citation type="submission" date="2015-01" db="EMBL/GenBank/DDBJ databases">
        <title>Evolutionary Origins and Diversification of the Mycorrhizal Mutualists.</title>
        <authorList>
            <consortium name="DOE Joint Genome Institute"/>
            <consortium name="Mycorrhizal Genomics Consortium"/>
            <person name="Kohler A."/>
            <person name="Kuo A."/>
            <person name="Nagy L.G."/>
            <person name="Floudas D."/>
            <person name="Copeland A."/>
            <person name="Barry K.W."/>
            <person name="Cichocki N."/>
            <person name="Veneault-Fourrey C."/>
            <person name="LaButti K."/>
            <person name="Lindquist E.A."/>
            <person name="Lipzen A."/>
            <person name="Lundell T."/>
            <person name="Morin E."/>
            <person name="Murat C."/>
            <person name="Riley R."/>
            <person name="Ohm R."/>
            <person name="Sun H."/>
            <person name="Tunlid A."/>
            <person name="Henrissat B."/>
            <person name="Grigoriev I.V."/>
            <person name="Hibbett D.S."/>
            <person name="Martin F."/>
        </authorList>
    </citation>
    <scope>NUCLEOTIDE SEQUENCE [LARGE SCALE GENOMIC DNA]</scope>
    <source>
        <strain evidence="2">Ve08.2h10</strain>
    </source>
</reference>
<organism evidence="1 2">
    <name type="scientific">Paxillus rubicundulus Ve08.2h10</name>
    <dbReference type="NCBI Taxonomy" id="930991"/>
    <lineage>
        <taxon>Eukaryota</taxon>
        <taxon>Fungi</taxon>
        <taxon>Dikarya</taxon>
        <taxon>Basidiomycota</taxon>
        <taxon>Agaricomycotina</taxon>
        <taxon>Agaricomycetes</taxon>
        <taxon>Agaricomycetidae</taxon>
        <taxon>Boletales</taxon>
        <taxon>Paxilineae</taxon>
        <taxon>Paxillaceae</taxon>
        <taxon>Paxillus</taxon>
    </lineage>
</organism>
<evidence type="ECO:0000313" key="2">
    <source>
        <dbReference type="Proteomes" id="UP000054538"/>
    </source>
</evidence>
<protein>
    <submittedName>
        <fullName evidence="1">Uncharacterized protein</fullName>
    </submittedName>
</protein>
<evidence type="ECO:0000313" key="1">
    <source>
        <dbReference type="EMBL" id="KIK73090.1"/>
    </source>
</evidence>
<dbReference type="AlphaFoldDB" id="A0A0D0D7U1"/>
<proteinExistence type="predicted"/>